<sequence>MEAEVRFTLHVLFIFLSVKKIEIKTPISIFLSTYNYLNIWLFSHAGSQKIEQNTKLDAFNLVSRAFLSTSSVSDSLDRLQWIQINIEFIVQYLIKILESINIYYKLYH</sequence>
<accession>A0A3M7PDK8</accession>
<reference evidence="1 2" key="1">
    <citation type="journal article" date="2018" name="Sci. Rep.">
        <title>Genomic signatures of local adaptation to the degree of environmental predictability in rotifers.</title>
        <authorList>
            <person name="Franch-Gras L."/>
            <person name="Hahn C."/>
            <person name="Garcia-Roger E.M."/>
            <person name="Carmona M.J."/>
            <person name="Serra M."/>
            <person name="Gomez A."/>
        </authorList>
    </citation>
    <scope>NUCLEOTIDE SEQUENCE [LARGE SCALE GENOMIC DNA]</scope>
    <source>
        <strain evidence="1">HYR1</strain>
    </source>
</reference>
<evidence type="ECO:0000313" key="1">
    <source>
        <dbReference type="EMBL" id="RMZ96817.1"/>
    </source>
</evidence>
<proteinExistence type="predicted"/>
<name>A0A3M7PDK8_BRAPC</name>
<comment type="caution">
    <text evidence="1">The sequence shown here is derived from an EMBL/GenBank/DDBJ whole genome shotgun (WGS) entry which is preliminary data.</text>
</comment>
<dbReference type="AlphaFoldDB" id="A0A3M7PDK8"/>
<dbReference type="EMBL" id="REGN01011883">
    <property type="protein sequence ID" value="RMZ96817.1"/>
    <property type="molecule type" value="Genomic_DNA"/>
</dbReference>
<protein>
    <submittedName>
        <fullName evidence="1">Uncharacterized protein</fullName>
    </submittedName>
</protein>
<evidence type="ECO:0000313" key="2">
    <source>
        <dbReference type="Proteomes" id="UP000276133"/>
    </source>
</evidence>
<gene>
    <name evidence="1" type="ORF">BpHYR1_016629</name>
</gene>
<organism evidence="1 2">
    <name type="scientific">Brachionus plicatilis</name>
    <name type="common">Marine rotifer</name>
    <name type="synonym">Brachionus muelleri</name>
    <dbReference type="NCBI Taxonomy" id="10195"/>
    <lineage>
        <taxon>Eukaryota</taxon>
        <taxon>Metazoa</taxon>
        <taxon>Spiralia</taxon>
        <taxon>Gnathifera</taxon>
        <taxon>Rotifera</taxon>
        <taxon>Eurotatoria</taxon>
        <taxon>Monogononta</taxon>
        <taxon>Pseudotrocha</taxon>
        <taxon>Ploima</taxon>
        <taxon>Brachionidae</taxon>
        <taxon>Brachionus</taxon>
    </lineage>
</organism>
<keyword evidence="2" id="KW-1185">Reference proteome</keyword>
<dbReference type="Proteomes" id="UP000276133">
    <property type="component" value="Unassembled WGS sequence"/>
</dbReference>